<keyword evidence="6" id="KW-1133">Transmembrane helix</keyword>
<keyword evidence="2 5" id="KW-0645">Protease</keyword>
<keyword evidence="4 5" id="KW-0720">Serine protease</keyword>
<organism evidence="8 9">
    <name type="scientific">Candidatus Doudnabacteria bacterium CG10_big_fil_rev_8_21_14_0_10_42_18</name>
    <dbReference type="NCBI Taxonomy" id="1974552"/>
    <lineage>
        <taxon>Bacteria</taxon>
        <taxon>Candidatus Doudnaibacteriota</taxon>
    </lineage>
</organism>
<dbReference type="CDD" id="cd06782">
    <property type="entry name" value="cpPDZ_CPP-like"/>
    <property type="match status" value="1"/>
</dbReference>
<sequence length="415" mass="45213">MEMNQTPTLDPTQTPGSSKRRWAVLIIILLIASYAFGYKSGNKGYVFQPTEFKIVNKENQPQTIDYDLLWDAIGVVEGKYFGAPLDQQKVLYGAIKGAVESTGDPYTTFFEPRALEDFQIALKGSFEGIGAEIGKRDGNLVIVAPLDDTPADRAGVLAGDIILKVDGEEAASWSVEEAVSKIRGPKGEPVVLNIYRDGRIAPFDVSIVRDKIEIKSVTWDFKEMEGKKIAVIRLSRFGEDTQALFDKAVNEVLTGGADGIVLDLRNNPGGYLNTAVILASNWISLGTNVVTEKHSEGEPTVYNSIGNNRLSGVKTVVLINGGSASASEILAGALQDYELATLVGEKSFGKGSVQELVDLKDGSAVKVTIAKWFTPKDREIDKEGLHPDVEVFLTEDDFHNNRDPQMDKALEIISN</sequence>
<accession>A0A2H0VAJ6</accession>
<dbReference type="SUPFAM" id="SSF52096">
    <property type="entry name" value="ClpP/crotonase"/>
    <property type="match status" value="1"/>
</dbReference>
<gene>
    <name evidence="8" type="ORF">COT92_02820</name>
</gene>
<dbReference type="Gene3D" id="3.90.226.10">
    <property type="entry name" value="2-enoyl-CoA Hydratase, Chain A, domain 1"/>
    <property type="match status" value="1"/>
</dbReference>
<dbReference type="GO" id="GO:0004175">
    <property type="term" value="F:endopeptidase activity"/>
    <property type="evidence" value="ECO:0007669"/>
    <property type="project" value="TreeGrafter"/>
</dbReference>
<evidence type="ECO:0000313" key="8">
    <source>
        <dbReference type="EMBL" id="PIR96113.1"/>
    </source>
</evidence>
<keyword evidence="6" id="KW-0812">Transmembrane</keyword>
<dbReference type="InterPro" id="IPR036034">
    <property type="entry name" value="PDZ_sf"/>
</dbReference>
<dbReference type="SMART" id="SM00245">
    <property type="entry name" value="TSPc"/>
    <property type="match status" value="1"/>
</dbReference>
<evidence type="ECO:0000256" key="6">
    <source>
        <dbReference type="SAM" id="Phobius"/>
    </source>
</evidence>
<protein>
    <recommendedName>
        <fullName evidence="7">PDZ domain-containing protein</fullName>
    </recommendedName>
</protein>
<dbReference type="CDD" id="cd07560">
    <property type="entry name" value="Peptidase_S41_CPP"/>
    <property type="match status" value="1"/>
</dbReference>
<evidence type="ECO:0000256" key="5">
    <source>
        <dbReference type="RuleBase" id="RU004404"/>
    </source>
</evidence>
<dbReference type="Gene3D" id="3.30.750.44">
    <property type="match status" value="1"/>
</dbReference>
<keyword evidence="3 5" id="KW-0378">Hydrolase</keyword>
<evidence type="ECO:0000256" key="1">
    <source>
        <dbReference type="ARBA" id="ARBA00009179"/>
    </source>
</evidence>
<dbReference type="PROSITE" id="PS50106">
    <property type="entry name" value="PDZ"/>
    <property type="match status" value="1"/>
</dbReference>
<dbReference type="InterPro" id="IPR041489">
    <property type="entry name" value="PDZ_6"/>
</dbReference>
<name>A0A2H0VAJ6_9BACT</name>
<dbReference type="GO" id="GO:0007165">
    <property type="term" value="P:signal transduction"/>
    <property type="evidence" value="ECO:0007669"/>
    <property type="project" value="TreeGrafter"/>
</dbReference>
<comment type="similarity">
    <text evidence="1 5">Belongs to the peptidase S41A family.</text>
</comment>
<dbReference type="FunFam" id="2.30.42.10:FF:000063">
    <property type="entry name" value="Peptidase, S41 family"/>
    <property type="match status" value="1"/>
</dbReference>
<dbReference type="EMBL" id="PFAK01000046">
    <property type="protein sequence ID" value="PIR96113.1"/>
    <property type="molecule type" value="Genomic_DNA"/>
</dbReference>
<reference evidence="9" key="1">
    <citation type="submission" date="2017-09" db="EMBL/GenBank/DDBJ databases">
        <title>Depth-based differentiation of microbial function through sediment-hosted aquifers and enrichment of novel symbionts in the deep terrestrial subsurface.</title>
        <authorList>
            <person name="Probst A.J."/>
            <person name="Ladd B."/>
            <person name="Jarett J.K."/>
            <person name="Geller-Mcgrath D.E."/>
            <person name="Sieber C.M.K."/>
            <person name="Emerson J.B."/>
            <person name="Anantharaman K."/>
            <person name="Thomas B.C."/>
            <person name="Malmstrom R."/>
            <person name="Stieglmeier M."/>
            <person name="Klingl A."/>
            <person name="Woyke T."/>
            <person name="Ryan C.M."/>
            <person name="Banfield J.F."/>
        </authorList>
    </citation>
    <scope>NUCLEOTIDE SEQUENCE [LARGE SCALE GENOMIC DNA]</scope>
</reference>
<feature type="domain" description="PDZ" evidence="7">
    <location>
        <begin position="119"/>
        <end position="183"/>
    </location>
</feature>
<dbReference type="InterPro" id="IPR029045">
    <property type="entry name" value="ClpP/crotonase-like_dom_sf"/>
</dbReference>
<dbReference type="GO" id="GO:0008236">
    <property type="term" value="F:serine-type peptidase activity"/>
    <property type="evidence" value="ECO:0007669"/>
    <property type="project" value="UniProtKB-KW"/>
</dbReference>
<dbReference type="InterPro" id="IPR005151">
    <property type="entry name" value="Tail-specific_protease"/>
</dbReference>
<evidence type="ECO:0000313" key="9">
    <source>
        <dbReference type="Proteomes" id="UP000230922"/>
    </source>
</evidence>
<evidence type="ECO:0000256" key="3">
    <source>
        <dbReference type="ARBA" id="ARBA00022801"/>
    </source>
</evidence>
<evidence type="ECO:0000259" key="7">
    <source>
        <dbReference type="PROSITE" id="PS50106"/>
    </source>
</evidence>
<dbReference type="InterPro" id="IPR004447">
    <property type="entry name" value="Peptidase_S41A"/>
</dbReference>
<dbReference type="InterPro" id="IPR001478">
    <property type="entry name" value="PDZ"/>
</dbReference>
<dbReference type="GO" id="GO:0006508">
    <property type="term" value="P:proteolysis"/>
    <property type="evidence" value="ECO:0007669"/>
    <property type="project" value="UniProtKB-KW"/>
</dbReference>
<dbReference type="AlphaFoldDB" id="A0A2H0VAJ6"/>
<dbReference type="NCBIfam" id="TIGR00225">
    <property type="entry name" value="prc"/>
    <property type="match status" value="1"/>
</dbReference>
<keyword evidence="6" id="KW-0472">Membrane</keyword>
<dbReference type="PANTHER" id="PTHR32060">
    <property type="entry name" value="TAIL-SPECIFIC PROTEASE"/>
    <property type="match status" value="1"/>
</dbReference>
<evidence type="ECO:0000256" key="2">
    <source>
        <dbReference type="ARBA" id="ARBA00022670"/>
    </source>
</evidence>
<evidence type="ECO:0000256" key="4">
    <source>
        <dbReference type="ARBA" id="ARBA00022825"/>
    </source>
</evidence>
<dbReference type="PANTHER" id="PTHR32060:SF30">
    <property type="entry name" value="CARBOXY-TERMINAL PROCESSING PROTEASE CTPA"/>
    <property type="match status" value="1"/>
</dbReference>
<dbReference type="Pfam" id="PF03572">
    <property type="entry name" value="Peptidase_S41"/>
    <property type="match status" value="1"/>
</dbReference>
<dbReference type="SMART" id="SM00228">
    <property type="entry name" value="PDZ"/>
    <property type="match status" value="1"/>
</dbReference>
<dbReference type="GO" id="GO:0030288">
    <property type="term" value="C:outer membrane-bounded periplasmic space"/>
    <property type="evidence" value="ECO:0007669"/>
    <property type="project" value="TreeGrafter"/>
</dbReference>
<comment type="caution">
    <text evidence="8">The sequence shown here is derived from an EMBL/GenBank/DDBJ whole genome shotgun (WGS) entry which is preliminary data.</text>
</comment>
<feature type="transmembrane region" description="Helical" evidence="6">
    <location>
        <begin position="20"/>
        <end position="38"/>
    </location>
</feature>
<dbReference type="Proteomes" id="UP000230922">
    <property type="component" value="Unassembled WGS sequence"/>
</dbReference>
<dbReference type="SUPFAM" id="SSF50156">
    <property type="entry name" value="PDZ domain-like"/>
    <property type="match status" value="1"/>
</dbReference>
<proteinExistence type="inferred from homology"/>
<dbReference type="Pfam" id="PF17820">
    <property type="entry name" value="PDZ_6"/>
    <property type="match status" value="1"/>
</dbReference>
<dbReference type="Gene3D" id="2.30.42.10">
    <property type="match status" value="1"/>
</dbReference>